<keyword evidence="3" id="KW-0399">Innate immunity</keyword>
<dbReference type="InterPro" id="IPR018114">
    <property type="entry name" value="TRYPSIN_HIS"/>
</dbReference>
<dbReference type="SUPFAM" id="SSF50494">
    <property type="entry name" value="Trypsin-like serine proteases"/>
    <property type="match status" value="1"/>
</dbReference>
<sequence length="480" mass="53619">MNTPRKTAADVLLFASVALVLISNIAASKIQGCDQSEHRCVPIRFCPLYHKQARTQQSNGSFEKQLLQLQCDPEGKIDKTFHVCCPKRNIECTLGNQPATCKRLGQCSSLSARNEHKWKEHSNATNLCYIHKSQNYICCPTDESDGRRRKRSTDNELEQYPSVFPACSHTRGAFLVPAVLCDCEYTMVRGSSKVCCKIPPSNLLISHPKAIALAQGKCGTILNTESLFTVRIHKGFDTDRGEYPWMVLLVYKANTKAFCAGTLIHPRYVLTAAHCVRKFVSKLTKVRVGEHNLWRCDDSSAKECSAQVQEIAIEKHILYKPEASTDKRMIQHDVALLKLQQPAELVPGVVEPICLPITRRLLMHLPSTLTITGWGKTEHDRPTIATNRSLLHAHIPVVQDSSTCREDYEFCAGGSDASNTCPGDSGGPYQSQSFYLDDKRYVQYGVISGGSRFCDGPDRASKAMLVSYYIPWILDMMDIV</sequence>
<dbReference type="SMART" id="SM00020">
    <property type="entry name" value="Tryp_SPc"/>
    <property type="match status" value="1"/>
</dbReference>
<dbReference type="InterPro" id="IPR001314">
    <property type="entry name" value="Peptidase_S1A"/>
</dbReference>
<evidence type="ECO:0000313" key="12">
    <source>
        <dbReference type="EMBL" id="KFB47415.1"/>
    </source>
</evidence>
<protein>
    <recommendedName>
        <fullName evidence="10">CLIP domain-containing serine protease</fullName>
        <ecNumber evidence="9">3.4.21.-</ecNumber>
    </recommendedName>
</protein>
<dbReference type="InterPro" id="IPR051487">
    <property type="entry name" value="Ser/Thr_Proteases_Immune/Dev"/>
</dbReference>
<evidence type="ECO:0000313" key="13">
    <source>
        <dbReference type="EnsemblMetazoa" id="ASIC015664-PA"/>
    </source>
</evidence>
<dbReference type="VEuPathDB" id="VectorBase:ASIS000948"/>
<dbReference type="PROSITE" id="PS50240">
    <property type="entry name" value="TRYPSIN_DOM"/>
    <property type="match status" value="1"/>
</dbReference>
<feature type="signal peptide" evidence="10">
    <location>
        <begin position="1"/>
        <end position="27"/>
    </location>
</feature>
<dbReference type="PANTHER" id="PTHR24256">
    <property type="entry name" value="TRYPTASE-RELATED"/>
    <property type="match status" value="1"/>
</dbReference>
<evidence type="ECO:0000313" key="14">
    <source>
        <dbReference type="Proteomes" id="UP000030765"/>
    </source>
</evidence>
<dbReference type="Gene3D" id="2.40.10.10">
    <property type="entry name" value="Trypsin-like serine proteases"/>
    <property type="match status" value="2"/>
</dbReference>
<dbReference type="InterPro" id="IPR001254">
    <property type="entry name" value="Trypsin_dom"/>
</dbReference>
<evidence type="ECO:0000256" key="1">
    <source>
        <dbReference type="ARBA" id="ARBA00004613"/>
    </source>
</evidence>
<dbReference type="EnsemblMetazoa" id="ASIC015664-RA">
    <property type="protein sequence ID" value="ASIC015664-PA"/>
    <property type="gene ID" value="ASIC015664"/>
</dbReference>
<dbReference type="Pfam" id="PF12032">
    <property type="entry name" value="CLIP"/>
    <property type="match status" value="1"/>
</dbReference>
<keyword evidence="9" id="KW-0720">Serine protease</keyword>
<accession>A0A084WB21</accession>
<keyword evidence="14" id="KW-1185">Reference proteome</keyword>
<reference evidence="13" key="2">
    <citation type="submission" date="2020-05" db="UniProtKB">
        <authorList>
            <consortium name="EnsemblMetazoa"/>
        </authorList>
    </citation>
    <scope>IDENTIFICATION</scope>
</reference>
<keyword evidence="9" id="KW-0645">Protease</keyword>
<dbReference type="PROSITE" id="PS00134">
    <property type="entry name" value="TRYPSIN_HIS"/>
    <property type="match status" value="1"/>
</dbReference>
<dbReference type="EMBL" id="KE525331">
    <property type="protein sequence ID" value="KFB47415.1"/>
    <property type="molecule type" value="Genomic_DNA"/>
</dbReference>
<dbReference type="GO" id="GO:0006508">
    <property type="term" value="P:proteolysis"/>
    <property type="evidence" value="ECO:0007669"/>
    <property type="project" value="UniProtKB-KW"/>
</dbReference>
<comment type="subcellular location">
    <subcellularLocation>
        <location evidence="1 10">Secreted</location>
    </subcellularLocation>
</comment>
<keyword evidence="9" id="KW-0378">Hydrolase</keyword>
<keyword evidence="2 10" id="KW-0964">Secreted</keyword>
<keyword evidence="6" id="KW-1015">Disulfide bond</keyword>
<gene>
    <name evidence="12" type="ORF">ZHAS_00015664</name>
</gene>
<dbReference type="InterPro" id="IPR043504">
    <property type="entry name" value="Peptidase_S1_PA_chymotrypsin"/>
</dbReference>
<dbReference type="Proteomes" id="UP000030765">
    <property type="component" value="Unassembled WGS sequence"/>
</dbReference>
<evidence type="ECO:0000259" key="11">
    <source>
        <dbReference type="PROSITE" id="PS50240"/>
    </source>
</evidence>
<name>A0A084WB21_ANOSI</name>
<dbReference type="Pfam" id="PF00089">
    <property type="entry name" value="Trypsin"/>
    <property type="match status" value="1"/>
</dbReference>
<dbReference type="FunFam" id="2.40.10.10:FF:000028">
    <property type="entry name" value="Serine protease easter"/>
    <property type="match status" value="1"/>
</dbReference>
<evidence type="ECO:0000256" key="5">
    <source>
        <dbReference type="ARBA" id="ARBA00022859"/>
    </source>
</evidence>
<dbReference type="InterPro" id="IPR022700">
    <property type="entry name" value="CLIP"/>
</dbReference>
<dbReference type="STRING" id="74873.A0A084WB21"/>
<proteinExistence type="inferred from homology"/>
<evidence type="ECO:0000256" key="10">
    <source>
        <dbReference type="RuleBase" id="RU366078"/>
    </source>
</evidence>
<dbReference type="GO" id="GO:0005576">
    <property type="term" value="C:extracellular region"/>
    <property type="evidence" value="ECO:0007669"/>
    <property type="project" value="UniProtKB-SubCell"/>
</dbReference>
<organism evidence="12">
    <name type="scientific">Anopheles sinensis</name>
    <name type="common">Mosquito</name>
    <dbReference type="NCBI Taxonomy" id="74873"/>
    <lineage>
        <taxon>Eukaryota</taxon>
        <taxon>Metazoa</taxon>
        <taxon>Ecdysozoa</taxon>
        <taxon>Arthropoda</taxon>
        <taxon>Hexapoda</taxon>
        <taxon>Insecta</taxon>
        <taxon>Pterygota</taxon>
        <taxon>Neoptera</taxon>
        <taxon>Endopterygota</taxon>
        <taxon>Diptera</taxon>
        <taxon>Nematocera</taxon>
        <taxon>Culicoidea</taxon>
        <taxon>Culicidae</taxon>
        <taxon>Anophelinae</taxon>
        <taxon>Anopheles</taxon>
    </lineage>
</organism>
<dbReference type="EC" id="3.4.21.-" evidence="9"/>
<dbReference type="OMA" id="SARNEHK"/>
<reference evidence="12 14" key="1">
    <citation type="journal article" date="2014" name="BMC Genomics">
        <title>Genome sequence of Anopheles sinensis provides insight into genetics basis of mosquito competence for malaria parasites.</title>
        <authorList>
            <person name="Zhou D."/>
            <person name="Zhang D."/>
            <person name="Ding G."/>
            <person name="Shi L."/>
            <person name="Hou Q."/>
            <person name="Ye Y."/>
            <person name="Xu Y."/>
            <person name="Zhou H."/>
            <person name="Xiong C."/>
            <person name="Li S."/>
            <person name="Yu J."/>
            <person name="Hong S."/>
            <person name="Yu X."/>
            <person name="Zou P."/>
            <person name="Chen C."/>
            <person name="Chang X."/>
            <person name="Wang W."/>
            <person name="Lv Y."/>
            <person name="Sun Y."/>
            <person name="Ma L."/>
            <person name="Shen B."/>
            <person name="Zhu C."/>
        </authorList>
    </citation>
    <scope>NUCLEOTIDE SEQUENCE [LARGE SCALE GENOMIC DNA]</scope>
</reference>
<dbReference type="AlphaFoldDB" id="A0A084WB21"/>
<dbReference type="InterPro" id="IPR033116">
    <property type="entry name" value="TRYPSIN_SER"/>
</dbReference>
<comment type="domain">
    <text evidence="10">The clip domain consists of 35-55 residues which are 'knitted' together usually by 3 conserved disulfide bonds forming a clip-like compact structure.</text>
</comment>
<dbReference type="EMBL" id="ATLV01022303">
    <property type="status" value="NOT_ANNOTATED_CDS"/>
    <property type="molecule type" value="Genomic_DNA"/>
</dbReference>
<dbReference type="GO" id="GO:0004252">
    <property type="term" value="F:serine-type endopeptidase activity"/>
    <property type="evidence" value="ECO:0007669"/>
    <property type="project" value="UniProtKB-UniRule"/>
</dbReference>
<feature type="domain" description="Peptidase S1" evidence="11">
    <location>
        <begin position="232"/>
        <end position="478"/>
    </location>
</feature>
<dbReference type="PRINTS" id="PR00722">
    <property type="entry name" value="CHYMOTRYPSIN"/>
</dbReference>
<evidence type="ECO:0000256" key="3">
    <source>
        <dbReference type="ARBA" id="ARBA00022588"/>
    </source>
</evidence>
<keyword evidence="5" id="KW-0391">Immunity</keyword>
<dbReference type="InterPro" id="IPR009003">
    <property type="entry name" value="Peptidase_S1_PA"/>
</dbReference>
<evidence type="ECO:0000256" key="8">
    <source>
        <dbReference type="ARBA" id="ARBA00024195"/>
    </source>
</evidence>
<dbReference type="OrthoDB" id="7754674at2759"/>
<keyword evidence="7" id="KW-0325">Glycoprotein</keyword>
<dbReference type="GO" id="GO:0045087">
    <property type="term" value="P:innate immune response"/>
    <property type="evidence" value="ECO:0007669"/>
    <property type="project" value="UniProtKB-KW"/>
</dbReference>
<evidence type="ECO:0000256" key="2">
    <source>
        <dbReference type="ARBA" id="ARBA00022525"/>
    </source>
</evidence>
<dbReference type="PROSITE" id="PS00135">
    <property type="entry name" value="TRYPSIN_SER"/>
    <property type="match status" value="1"/>
</dbReference>
<keyword evidence="4 10" id="KW-0732">Signal</keyword>
<dbReference type="CDD" id="cd00190">
    <property type="entry name" value="Tryp_SPc"/>
    <property type="match status" value="1"/>
</dbReference>
<evidence type="ECO:0000256" key="9">
    <source>
        <dbReference type="RuleBase" id="RU363034"/>
    </source>
</evidence>
<evidence type="ECO:0000256" key="4">
    <source>
        <dbReference type="ARBA" id="ARBA00022729"/>
    </source>
</evidence>
<dbReference type="VEuPathDB" id="VectorBase:ASIC015664"/>
<evidence type="ECO:0000256" key="7">
    <source>
        <dbReference type="ARBA" id="ARBA00023180"/>
    </source>
</evidence>
<comment type="similarity">
    <text evidence="8 10">Belongs to the peptidase S1 family. CLIP subfamily.</text>
</comment>
<evidence type="ECO:0000256" key="6">
    <source>
        <dbReference type="ARBA" id="ARBA00023157"/>
    </source>
</evidence>
<feature type="chain" id="PRO_5001784617" description="CLIP domain-containing serine protease" evidence="10">
    <location>
        <begin position="28"/>
        <end position="480"/>
    </location>
</feature>